<dbReference type="PANTHER" id="PTHR31377:SF0">
    <property type="entry name" value="AGMATINE DEIMINASE-RELATED"/>
    <property type="match status" value="1"/>
</dbReference>
<dbReference type="SUPFAM" id="SSF55909">
    <property type="entry name" value="Pentein"/>
    <property type="match status" value="1"/>
</dbReference>
<dbReference type="InterPro" id="IPR006311">
    <property type="entry name" value="TAT_signal"/>
</dbReference>
<dbReference type="Proteomes" id="UP000265325">
    <property type="component" value="Unassembled WGS sequence"/>
</dbReference>
<evidence type="ECO:0000313" key="5">
    <source>
        <dbReference type="Proteomes" id="UP000265325"/>
    </source>
</evidence>
<feature type="signal peptide" evidence="3">
    <location>
        <begin position="1"/>
        <end position="28"/>
    </location>
</feature>
<protein>
    <submittedName>
        <fullName evidence="4">Peptidyl-arginine deiminase</fullName>
    </submittedName>
</protein>
<dbReference type="GO" id="GO:0004668">
    <property type="term" value="F:protein-arginine deiminase activity"/>
    <property type="evidence" value="ECO:0007669"/>
    <property type="project" value="InterPro"/>
</dbReference>
<comment type="caution">
    <text evidence="4">The sequence shown here is derived from an EMBL/GenBank/DDBJ whole genome shotgun (WGS) entry which is preliminary data.</text>
</comment>
<dbReference type="InterPro" id="IPR007466">
    <property type="entry name" value="Peptidyl-Arg-deiminase_porph"/>
</dbReference>
<dbReference type="AlphaFoldDB" id="A0A2P2GUI5"/>
<accession>A0A2P2GUI5</accession>
<dbReference type="OrthoDB" id="9808013at2"/>
<dbReference type="RefSeq" id="WP_046905954.1">
    <property type="nucleotide sequence ID" value="NZ_BAAAXG010000002.1"/>
</dbReference>
<gene>
    <name evidence="4" type="ORF">VO63_03160</name>
</gene>
<dbReference type="GO" id="GO:0009446">
    <property type="term" value="P:putrescine biosynthetic process"/>
    <property type="evidence" value="ECO:0007669"/>
    <property type="project" value="InterPro"/>
</dbReference>
<feature type="compositionally biased region" description="Low complexity" evidence="2">
    <location>
        <begin position="32"/>
        <end position="50"/>
    </location>
</feature>
<feature type="chain" id="PRO_5038988408" evidence="3">
    <location>
        <begin position="29"/>
        <end position="390"/>
    </location>
</feature>
<dbReference type="Gene3D" id="3.75.10.10">
    <property type="entry name" value="L-arginine/glycine Amidinotransferase, Chain A"/>
    <property type="match status" value="1"/>
</dbReference>
<feature type="region of interest" description="Disordered" evidence="2">
    <location>
        <begin position="32"/>
        <end position="53"/>
    </location>
</feature>
<evidence type="ECO:0000256" key="2">
    <source>
        <dbReference type="SAM" id="MobiDB-lite"/>
    </source>
</evidence>
<dbReference type="EMBL" id="LAQS01000004">
    <property type="protein sequence ID" value="KKZ75151.1"/>
    <property type="molecule type" value="Genomic_DNA"/>
</dbReference>
<dbReference type="GO" id="GO:0047632">
    <property type="term" value="F:agmatine deiminase activity"/>
    <property type="evidence" value="ECO:0007669"/>
    <property type="project" value="TreeGrafter"/>
</dbReference>
<dbReference type="Pfam" id="PF04371">
    <property type="entry name" value="PAD_porph"/>
    <property type="match status" value="1"/>
</dbReference>
<proteinExistence type="predicted"/>
<evidence type="ECO:0000313" key="4">
    <source>
        <dbReference type="EMBL" id="KKZ75151.1"/>
    </source>
</evidence>
<reference evidence="4 5" key="1">
    <citation type="submission" date="2015-05" db="EMBL/GenBank/DDBJ databases">
        <title>Draft Genome assembly of Streptomyces showdoensis.</title>
        <authorList>
            <person name="Thapa K.K."/>
            <person name="Metsa-Ketela M."/>
        </authorList>
    </citation>
    <scope>NUCLEOTIDE SEQUENCE [LARGE SCALE GENOMIC DNA]</scope>
    <source>
        <strain evidence="4 5">ATCC 15227</strain>
    </source>
</reference>
<sequence>MSLPFPTRRTALRTLAGLGGAVALGATACGPDGAAGSGASTAPSSPAATVGAGGKRRFGAEWESHTRTFMSWPALASVWGEDLPSVREDIAGIARAVAEFEAVVMMARPEQVAAAQQACGSQVEVIPLPVDDLWARDTVPVFVEDDRELIGVDFNFNGWGDKQEHANDAQVGRKLLARYHIPREQAPLVAEGGSFETDGEGTLLITESSIVNVNRNPGKSRDQIQAELIELLGVRKVVWLAGVRGEDITDAHVDSLVRFTAPGVVLLDQAFPGTPPDSWSRSADQARSVLSRATDARGRRFEIVDLPQPDLDKITGEGRDFVSSYANFYVANDSVFLPKFGDAQADARAKAILQEHFPEREVVQLQIDTIASGGGGIHCATHDQPGKPAA</sequence>
<dbReference type="PROSITE" id="PS51318">
    <property type="entry name" value="TAT"/>
    <property type="match status" value="1"/>
</dbReference>
<keyword evidence="3" id="KW-0732">Signal</keyword>
<organism evidence="4 5">
    <name type="scientific">Streptomyces showdoensis</name>
    <dbReference type="NCBI Taxonomy" id="68268"/>
    <lineage>
        <taxon>Bacteria</taxon>
        <taxon>Bacillati</taxon>
        <taxon>Actinomycetota</taxon>
        <taxon>Actinomycetes</taxon>
        <taxon>Kitasatosporales</taxon>
        <taxon>Streptomycetaceae</taxon>
        <taxon>Streptomyces</taxon>
    </lineage>
</organism>
<dbReference type="PANTHER" id="PTHR31377">
    <property type="entry name" value="AGMATINE DEIMINASE-RELATED"/>
    <property type="match status" value="1"/>
</dbReference>
<evidence type="ECO:0000256" key="3">
    <source>
        <dbReference type="SAM" id="SignalP"/>
    </source>
</evidence>
<keyword evidence="1" id="KW-0378">Hydrolase</keyword>
<keyword evidence="5" id="KW-1185">Reference proteome</keyword>
<evidence type="ECO:0000256" key="1">
    <source>
        <dbReference type="ARBA" id="ARBA00022801"/>
    </source>
</evidence>
<name>A0A2P2GUI5_STREW</name>